<evidence type="ECO:0000259" key="5">
    <source>
        <dbReference type="PROSITE" id="PS51898"/>
    </source>
</evidence>
<keyword evidence="7" id="KW-1185">Reference proteome</keyword>
<gene>
    <name evidence="6" type="ORF">RO21_11975</name>
</gene>
<dbReference type="Proteomes" id="UP000036270">
    <property type="component" value="Unassembled WGS sequence"/>
</dbReference>
<dbReference type="Pfam" id="PF13356">
    <property type="entry name" value="Arm-DNA-bind_3"/>
    <property type="match status" value="1"/>
</dbReference>
<organism evidence="6 7">
    <name type="scientific">Muribacter muris</name>
    <dbReference type="NCBI Taxonomy" id="67855"/>
    <lineage>
        <taxon>Bacteria</taxon>
        <taxon>Pseudomonadati</taxon>
        <taxon>Pseudomonadota</taxon>
        <taxon>Gammaproteobacteria</taxon>
        <taxon>Pasteurellales</taxon>
        <taxon>Pasteurellaceae</taxon>
        <taxon>Muribacter</taxon>
    </lineage>
</organism>
<dbReference type="Gene3D" id="3.30.160.390">
    <property type="entry name" value="Integrase, DNA-binding domain"/>
    <property type="match status" value="1"/>
</dbReference>
<evidence type="ECO:0000313" key="7">
    <source>
        <dbReference type="Proteomes" id="UP000036270"/>
    </source>
</evidence>
<evidence type="ECO:0000256" key="2">
    <source>
        <dbReference type="ARBA" id="ARBA00022908"/>
    </source>
</evidence>
<dbReference type="AlphaFoldDB" id="A0A0J5P1M1"/>
<dbReference type="InterPro" id="IPR053876">
    <property type="entry name" value="Phage_int_M"/>
</dbReference>
<keyword evidence="2" id="KW-0229">DNA integration</keyword>
<dbReference type="PANTHER" id="PTHR30629">
    <property type="entry name" value="PROPHAGE INTEGRASE"/>
    <property type="match status" value="1"/>
</dbReference>
<dbReference type="InterPro" id="IPR010998">
    <property type="entry name" value="Integrase_recombinase_N"/>
</dbReference>
<dbReference type="PANTHER" id="PTHR30629:SF6">
    <property type="entry name" value="PROPHAGE INTEGRASE INTA-RELATED"/>
    <property type="match status" value="1"/>
</dbReference>
<feature type="domain" description="Tyr recombinase" evidence="5">
    <location>
        <begin position="205"/>
        <end position="390"/>
    </location>
</feature>
<evidence type="ECO:0000256" key="3">
    <source>
        <dbReference type="ARBA" id="ARBA00023125"/>
    </source>
</evidence>
<keyword evidence="3" id="KW-0238">DNA-binding</keyword>
<protein>
    <submittedName>
        <fullName evidence="6">Preprotein translocase</fullName>
    </submittedName>
</protein>
<dbReference type="InterPro" id="IPR013762">
    <property type="entry name" value="Integrase-like_cat_sf"/>
</dbReference>
<evidence type="ECO:0000313" key="6">
    <source>
        <dbReference type="EMBL" id="KMK50413.1"/>
    </source>
</evidence>
<dbReference type="Gene3D" id="1.10.150.130">
    <property type="match status" value="1"/>
</dbReference>
<reference evidence="6 7" key="1">
    <citation type="submission" date="2014-12" db="EMBL/GenBank/DDBJ databases">
        <title>Reclassification of Actinobacillus muris as Muribacter muris.</title>
        <authorList>
            <person name="Christensen H."/>
            <person name="Nicklas W."/>
            <person name="Bisgaard M."/>
        </authorList>
    </citation>
    <scope>NUCLEOTIDE SEQUENCE [LARGE SCALE GENOMIC DNA]</scope>
    <source>
        <strain evidence="6 7">Ackerman80-443D</strain>
    </source>
</reference>
<accession>A0A0J5P1M1</accession>
<keyword evidence="4" id="KW-0233">DNA recombination</keyword>
<dbReference type="PATRIC" id="fig|67855.3.peg.248"/>
<dbReference type="Gene3D" id="1.10.443.10">
    <property type="entry name" value="Intergrase catalytic core"/>
    <property type="match status" value="1"/>
</dbReference>
<dbReference type="GO" id="GO:0003677">
    <property type="term" value="F:DNA binding"/>
    <property type="evidence" value="ECO:0007669"/>
    <property type="project" value="UniProtKB-KW"/>
</dbReference>
<dbReference type="InterPro" id="IPR038488">
    <property type="entry name" value="Integrase_DNA-bd_sf"/>
</dbReference>
<dbReference type="GO" id="GO:0006310">
    <property type="term" value="P:DNA recombination"/>
    <property type="evidence" value="ECO:0007669"/>
    <property type="project" value="UniProtKB-KW"/>
</dbReference>
<dbReference type="InterPro" id="IPR025166">
    <property type="entry name" value="Integrase_DNA_bind_dom"/>
</dbReference>
<dbReference type="InterPro" id="IPR011010">
    <property type="entry name" value="DNA_brk_join_enz"/>
</dbReference>
<dbReference type="InterPro" id="IPR050808">
    <property type="entry name" value="Phage_Integrase"/>
</dbReference>
<evidence type="ECO:0000256" key="4">
    <source>
        <dbReference type="ARBA" id="ARBA00023172"/>
    </source>
</evidence>
<dbReference type="Pfam" id="PF22022">
    <property type="entry name" value="Phage_int_M"/>
    <property type="match status" value="1"/>
</dbReference>
<comment type="caution">
    <text evidence="6">The sequence shown here is derived from an EMBL/GenBank/DDBJ whole genome shotgun (WGS) entry which is preliminary data.</text>
</comment>
<proteinExistence type="inferred from homology"/>
<dbReference type="GO" id="GO:0015074">
    <property type="term" value="P:DNA integration"/>
    <property type="evidence" value="ECO:0007669"/>
    <property type="project" value="UniProtKB-KW"/>
</dbReference>
<dbReference type="EMBL" id="JWIZ01000120">
    <property type="protein sequence ID" value="KMK50413.1"/>
    <property type="molecule type" value="Genomic_DNA"/>
</dbReference>
<sequence>MARITKPLTNTEVEKAKPKDKEYLLADGNGLHLRVKTNGSKTWIFNYSQPIKKKRTNLSIGTYPEISIAQARAMREEFRALLAQGVDPQIHRQEQENQKCRQNENTFLNIAERWRIKRAGDVEPLTMEKNWLRLEKHLFPKLGHYPINHIEPMHIIHSLQHLAAEGKTDTLHRIIRLANQILNFAVNIGLLKFNYCEKVGEAFSKKPKVHNPAIHPSELPKFLSDLNNSNRDFTTKILIQWELLTMVRPAEAVSVEWTEIDWQNRLWTIPTEKLKKTKKKQADHIVPLSRQAIALLEKMKTISSSKKFVFSHYSKPNQSMSKETANNAIKKMGYAGRQTAHGLRAIARTYLAEQDISYEVAEACLAHQVGSEVSQAYNRSNYLEQRKPVMQLWGDYVEQCSIRSTLAK</sequence>
<dbReference type="Pfam" id="PF00589">
    <property type="entry name" value="Phage_integrase"/>
    <property type="match status" value="1"/>
</dbReference>
<dbReference type="SUPFAM" id="SSF56349">
    <property type="entry name" value="DNA breaking-rejoining enzymes"/>
    <property type="match status" value="1"/>
</dbReference>
<dbReference type="CDD" id="cd00801">
    <property type="entry name" value="INT_P4_C"/>
    <property type="match status" value="1"/>
</dbReference>
<dbReference type="PROSITE" id="PS51898">
    <property type="entry name" value="TYR_RECOMBINASE"/>
    <property type="match status" value="1"/>
</dbReference>
<dbReference type="RefSeq" id="WP_047978012.1">
    <property type="nucleotide sequence ID" value="NZ_JWIZ01000120.1"/>
</dbReference>
<comment type="similarity">
    <text evidence="1">Belongs to the 'phage' integrase family.</text>
</comment>
<name>A0A0J5P1M1_9PAST</name>
<dbReference type="InterPro" id="IPR002104">
    <property type="entry name" value="Integrase_catalytic"/>
</dbReference>
<evidence type="ECO:0000256" key="1">
    <source>
        <dbReference type="ARBA" id="ARBA00008857"/>
    </source>
</evidence>